<dbReference type="InterPro" id="IPR047092">
    <property type="entry name" value="AFUB_07903/YDR124W-like_hel"/>
</dbReference>
<accession>A0A9W9HUC3</accession>
<protein>
    <recommendedName>
        <fullName evidence="2">Subtelomeric hrmA-associated cluster protein AFUB-079030/YDR124W-like helical bundle domain-containing protein</fullName>
    </recommendedName>
</protein>
<reference evidence="3" key="2">
    <citation type="journal article" date="2023" name="IMA Fungus">
        <title>Comparative genomic study of the Penicillium genus elucidates a diverse pangenome and 15 lateral gene transfer events.</title>
        <authorList>
            <person name="Petersen C."/>
            <person name="Sorensen T."/>
            <person name="Nielsen M.R."/>
            <person name="Sondergaard T.E."/>
            <person name="Sorensen J.L."/>
            <person name="Fitzpatrick D.A."/>
            <person name="Frisvad J.C."/>
            <person name="Nielsen K.L."/>
        </authorList>
    </citation>
    <scope>NUCLEOTIDE SEQUENCE</scope>
    <source>
        <strain evidence="3">IBT 21917</strain>
    </source>
</reference>
<dbReference type="Proteomes" id="UP001146351">
    <property type="component" value="Unassembled WGS sequence"/>
</dbReference>
<dbReference type="PANTHER" id="PTHR36102">
    <property type="entry name" value="CHROMOSOME 10, WHOLE GENOME SHOTGUN SEQUENCE"/>
    <property type="match status" value="1"/>
</dbReference>
<keyword evidence="4" id="KW-1185">Reference proteome</keyword>
<evidence type="ECO:0000313" key="4">
    <source>
        <dbReference type="Proteomes" id="UP001146351"/>
    </source>
</evidence>
<feature type="region of interest" description="Disordered" evidence="1">
    <location>
        <begin position="353"/>
        <end position="388"/>
    </location>
</feature>
<feature type="compositionally biased region" description="Polar residues" evidence="1">
    <location>
        <begin position="140"/>
        <end position="157"/>
    </location>
</feature>
<dbReference type="OrthoDB" id="5338458at2759"/>
<evidence type="ECO:0000259" key="2">
    <source>
        <dbReference type="Pfam" id="PF11001"/>
    </source>
</evidence>
<evidence type="ECO:0000256" key="1">
    <source>
        <dbReference type="SAM" id="MobiDB-lite"/>
    </source>
</evidence>
<dbReference type="AlphaFoldDB" id="A0A9W9HUC3"/>
<dbReference type="Pfam" id="PF11001">
    <property type="entry name" value="AFUB_07903_YDR124W_hel"/>
    <property type="match status" value="1"/>
</dbReference>
<sequence length="514" mass="56766">MLPAYKSSFLPHLCIGGPGGPGHIDNYFKPRSVSGCSPLPIMVSDDQPDNLAYPHFALIYIDRDGNLRQEASQSIAQSRETILSPRVRDAFLRAVAMSNTGPVSPQFESGAPTPRHERSTGPRPLAPQTTPIPPVESQRLAPTSTAPPIQMPTWTSQDPPPHWGKPSPQRRNPSCNEELSRAVHQTAYISVRDKEMLRHYYEKVFQNLQQTNCRVLAKAYIKLVEPRKQVNYPYNGRKIVAGQTRQLDPDETKPPWWPSGVSHREPDHLPKAERIRLLVHLLCELRTSHGITARRLKDADQPIRRQISPPERVQILDEMYEVRAKEESFLQEPTDGKALVSISRANLPDAVEASLGRGEKSQRPSPEQTSPIPEPDVPTDLSSGSAPGMNVSQPVLTTVGDLSVHTSPIIHSTTHSPPQYLNTDLPIHTSFDATGGSIPPQDMKRKRQCVEPGPPTTTATTPLDYYSPMFVGSQPLVAGGFHSMQGYPANTSLPAGQVGAEAYDGSMFPYYFGF</sequence>
<feature type="region of interest" description="Disordered" evidence="1">
    <location>
        <begin position="100"/>
        <end position="178"/>
    </location>
</feature>
<reference evidence="3" key="1">
    <citation type="submission" date="2022-11" db="EMBL/GenBank/DDBJ databases">
        <authorList>
            <person name="Petersen C."/>
        </authorList>
    </citation>
    <scope>NUCLEOTIDE SEQUENCE</scope>
    <source>
        <strain evidence="3">IBT 21917</strain>
    </source>
</reference>
<proteinExistence type="predicted"/>
<gene>
    <name evidence="3" type="ORF">N7492_009631</name>
</gene>
<comment type="caution">
    <text evidence="3">The sequence shown here is derived from an EMBL/GenBank/DDBJ whole genome shotgun (WGS) entry which is preliminary data.</text>
</comment>
<name>A0A9W9HUC3_9EURO</name>
<dbReference type="EMBL" id="JAPQKO010000006">
    <property type="protein sequence ID" value="KAJ5156828.1"/>
    <property type="molecule type" value="Genomic_DNA"/>
</dbReference>
<evidence type="ECO:0000313" key="3">
    <source>
        <dbReference type="EMBL" id="KAJ5156828.1"/>
    </source>
</evidence>
<organism evidence="3 4">
    <name type="scientific">Penicillium capsulatum</name>
    <dbReference type="NCBI Taxonomy" id="69766"/>
    <lineage>
        <taxon>Eukaryota</taxon>
        <taxon>Fungi</taxon>
        <taxon>Dikarya</taxon>
        <taxon>Ascomycota</taxon>
        <taxon>Pezizomycotina</taxon>
        <taxon>Eurotiomycetes</taxon>
        <taxon>Eurotiomycetidae</taxon>
        <taxon>Eurotiales</taxon>
        <taxon>Aspergillaceae</taxon>
        <taxon>Penicillium</taxon>
    </lineage>
</organism>
<feature type="domain" description="Subtelomeric hrmA-associated cluster protein AFUB-079030/YDR124W-like helical bundle" evidence="2">
    <location>
        <begin position="191"/>
        <end position="323"/>
    </location>
</feature>
<feature type="region of interest" description="Disordered" evidence="1">
    <location>
        <begin position="435"/>
        <end position="461"/>
    </location>
</feature>
<dbReference type="InterPro" id="IPR021264">
    <property type="entry name" value="AFUB_079030/YDR124W-like"/>
</dbReference>
<dbReference type="PANTHER" id="PTHR36102:SF1">
    <property type="entry name" value="YDR124W-LIKE HELICAL BUNDLE DOMAIN-CONTAINING PROTEIN"/>
    <property type="match status" value="1"/>
</dbReference>
<feature type="region of interest" description="Disordered" evidence="1">
    <location>
        <begin position="244"/>
        <end position="265"/>
    </location>
</feature>